<sequence>MIMLINTLLLFVRDLMPVLMLLVWLLLLRPAAGGWRALSLALLCGVAGSAVLVVYADVITELADGAGMELVFVGLQLGLFVMVLLTLWQPKQMSTGVTMMALAIALMVNGANLIFYLSGYLYAVTSSQSIVLGALLGLGITLSAAILLYALASWLGGRHLPLVAALMLSLFIAGQLAHTSHLLVQIDWLSQSDPWWNTAEFLPENSLIGQFLAVLLGYQDTPGQWQVISYFAALLGCVSALGASRFKRKFHS</sequence>
<feature type="transmembrane region" description="Helical" evidence="1">
    <location>
        <begin position="159"/>
        <end position="178"/>
    </location>
</feature>
<name>A0ABW1XK01_9ALTE</name>
<comment type="caution">
    <text evidence="2">The sequence shown here is derived from an EMBL/GenBank/DDBJ whole genome shotgun (WGS) entry which is preliminary data.</text>
</comment>
<dbReference type="Proteomes" id="UP001596364">
    <property type="component" value="Unassembled WGS sequence"/>
</dbReference>
<dbReference type="RefSeq" id="WP_165490736.1">
    <property type="nucleotide sequence ID" value="NZ_JBHSUS010000001.1"/>
</dbReference>
<feature type="transmembrane region" description="Helical" evidence="1">
    <location>
        <begin position="40"/>
        <end position="58"/>
    </location>
</feature>
<protein>
    <recommendedName>
        <fullName evidence="4">High-affinity iron transporter</fullName>
    </recommendedName>
</protein>
<evidence type="ECO:0000256" key="1">
    <source>
        <dbReference type="SAM" id="Phobius"/>
    </source>
</evidence>
<accession>A0ABW1XK01</accession>
<proteinExistence type="predicted"/>
<keyword evidence="1" id="KW-0812">Transmembrane</keyword>
<feature type="transmembrane region" description="Helical" evidence="1">
    <location>
        <begin position="100"/>
        <end position="123"/>
    </location>
</feature>
<feature type="transmembrane region" description="Helical" evidence="1">
    <location>
        <begin position="129"/>
        <end position="152"/>
    </location>
</feature>
<keyword evidence="1" id="KW-1133">Transmembrane helix</keyword>
<gene>
    <name evidence="2" type="ORF">ACFP85_08795</name>
</gene>
<keyword evidence="3" id="KW-1185">Reference proteome</keyword>
<feature type="transmembrane region" description="Helical" evidence="1">
    <location>
        <begin position="227"/>
        <end position="246"/>
    </location>
</feature>
<reference evidence="3" key="1">
    <citation type="journal article" date="2019" name="Int. J. Syst. Evol. Microbiol.">
        <title>The Global Catalogue of Microorganisms (GCM) 10K type strain sequencing project: providing services to taxonomists for standard genome sequencing and annotation.</title>
        <authorList>
            <consortium name="The Broad Institute Genomics Platform"/>
            <consortium name="The Broad Institute Genome Sequencing Center for Infectious Disease"/>
            <person name="Wu L."/>
            <person name="Ma J."/>
        </authorList>
    </citation>
    <scope>NUCLEOTIDE SEQUENCE [LARGE SCALE GENOMIC DNA]</scope>
    <source>
        <strain evidence="3">CGMCC 1.16031</strain>
    </source>
</reference>
<evidence type="ECO:0000313" key="3">
    <source>
        <dbReference type="Proteomes" id="UP001596364"/>
    </source>
</evidence>
<organism evidence="2 3">
    <name type="scientific">Pseudobowmanella zhangzhouensis</name>
    <dbReference type="NCBI Taxonomy" id="1537679"/>
    <lineage>
        <taxon>Bacteria</taxon>
        <taxon>Pseudomonadati</taxon>
        <taxon>Pseudomonadota</taxon>
        <taxon>Gammaproteobacteria</taxon>
        <taxon>Alteromonadales</taxon>
        <taxon>Alteromonadaceae</taxon>
    </lineage>
</organism>
<feature type="transmembrane region" description="Helical" evidence="1">
    <location>
        <begin position="70"/>
        <end position="88"/>
    </location>
</feature>
<evidence type="ECO:0008006" key="4">
    <source>
        <dbReference type="Google" id="ProtNLM"/>
    </source>
</evidence>
<evidence type="ECO:0000313" key="2">
    <source>
        <dbReference type="EMBL" id="MFC6440243.1"/>
    </source>
</evidence>
<feature type="transmembrane region" description="Helical" evidence="1">
    <location>
        <begin position="6"/>
        <end position="28"/>
    </location>
</feature>
<dbReference type="EMBL" id="JBHSUS010000001">
    <property type="protein sequence ID" value="MFC6440243.1"/>
    <property type="molecule type" value="Genomic_DNA"/>
</dbReference>
<keyword evidence="1" id="KW-0472">Membrane</keyword>